<keyword evidence="3" id="KW-1185">Reference proteome</keyword>
<protein>
    <submittedName>
        <fullName evidence="2">Uncharacterized protein</fullName>
    </submittedName>
</protein>
<evidence type="ECO:0000256" key="1">
    <source>
        <dbReference type="SAM" id="Phobius"/>
    </source>
</evidence>
<keyword evidence="1" id="KW-0812">Transmembrane</keyword>
<accession>A0A9J6CQ92</accession>
<proteinExistence type="predicted"/>
<reference evidence="2" key="1">
    <citation type="submission" date="2021-03" db="EMBL/GenBank/DDBJ databases">
        <title>Chromosome level genome of the anhydrobiotic midge Polypedilum vanderplanki.</title>
        <authorList>
            <person name="Yoshida Y."/>
            <person name="Kikawada T."/>
            <person name="Gusev O."/>
        </authorList>
    </citation>
    <scope>NUCLEOTIDE SEQUENCE</scope>
    <source>
        <strain evidence="2">NIAS01</strain>
        <tissue evidence="2">Whole body or cell culture</tissue>
    </source>
</reference>
<keyword evidence="1" id="KW-1133">Transmembrane helix</keyword>
<organism evidence="2 3">
    <name type="scientific">Polypedilum vanderplanki</name>
    <name type="common">Sleeping chironomid midge</name>
    <dbReference type="NCBI Taxonomy" id="319348"/>
    <lineage>
        <taxon>Eukaryota</taxon>
        <taxon>Metazoa</taxon>
        <taxon>Ecdysozoa</taxon>
        <taxon>Arthropoda</taxon>
        <taxon>Hexapoda</taxon>
        <taxon>Insecta</taxon>
        <taxon>Pterygota</taxon>
        <taxon>Neoptera</taxon>
        <taxon>Endopterygota</taxon>
        <taxon>Diptera</taxon>
        <taxon>Nematocera</taxon>
        <taxon>Chironomoidea</taxon>
        <taxon>Chironomidae</taxon>
        <taxon>Chironominae</taxon>
        <taxon>Polypedilum</taxon>
        <taxon>Polypedilum</taxon>
    </lineage>
</organism>
<gene>
    <name evidence="2" type="ORF">PVAND_013414</name>
</gene>
<feature type="transmembrane region" description="Helical" evidence="1">
    <location>
        <begin position="12"/>
        <end position="36"/>
    </location>
</feature>
<comment type="caution">
    <text evidence="2">The sequence shown here is derived from an EMBL/GenBank/DDBJ whole genome shotgun (WGS) entry which is preliminary data.</text>
</comment>
<dbReference type="Proteomes" id="UP001107558">
    <property type="component" value="Chromosome 1"/>
</dbReference>
<name>A0A9J6CQ92_POLVA</name>
<evidence type="ECO:0000313" key="2">
    <source>
        <dbReference type="EMBL" id="KAG5684173.1"/>
    </source>
</evidence>
<dbReference type="EMBL" id="JADBJN010000001">
    <property type="protein sequence ID" value="KAG5684173.1"/>
    <property type="molecule type" value="Genomic_DNA"/>
</dbReference>
<dbReference type="AlphaFoldDB" id="A0A9J6CQ92"/>
<sequence>MDSSSVCQKVIALTLLFFDIGICILIGGPLFIHVFFKYIHSQYERNRNDGEVFMDIHERDDTLKAIHKLKLILKLA</sequence>
<keyword evidence="1" id="KW-0472">Membrane</keyword>
<evidence type="ECO:0000313" key="3">
    <source>
        <dbReference type="Proteomes" id="UP001107558"/>
    </source>
</evidence>